<dbReference type="AlphaFoldDB" id="A0A0C9UCJ0"/>
<name>A0A0C9UCJ0_SPHS4</name>
<accession>A0A0C9UCJ0</accession>
<evidence type="ECO:0000313" key="2">
    <source>
        <dbReference type="EMBL" id="KIJ40813.1"/>
    </source>
</evidence>
<evidence type="ECO:0000256" key="1">
    <source>
        <dbReference type="SAM" id="MobiDB-lite"/>
    </source>
</evidence>
<proteinExistence type="predicted"/>
<organism evidence="2 3">
    <name type="scientific">Sphaerobolus stellatus (strain SS14)</name>
    <dbReference type="NCBI Taxonomy" id="990650"/>
    <lineage>
        <taxon>Eukaryota</taxon>
        <taxon>Fungi</taxon>
        <taxon>Dikarya</taxon>
        <taxon>Basidiomycota</taxon>
        <taxon>Agaricomycotina</taxon>
        <taxon>Agaricomycetes</taxon>
        <taxon>Phallomycetidae</taxon>
        <taxon>Geastrales</taxon>
        <taxon>Sphaerobolaceae</taxon>
        <taxon>Sphaerobolus</taxon>
    </lineage>
</organism>
<dbReference type="Gene3D" id="3.40.50.300">
    <property type="entry name" value="P-loop containing nucleotide triphosphate hydrolases"/>
    <property type="match status" value="1"/>
</dbReference>
<gene>
    <name evidence="2" type="ORF">M422DRAFT_256246</name>
</gene>
<dbReference type="EMBL" id="KN837141">
    <property type="protein sequence ID" value="KIJ40813.1"/>
    <property type="molecule type" value="Genomic_DNA"/>
</dbReference>
<evidence type="ECO:0008006" key="4">
    <source>
        <dbReference type="Google" id="ProtNLM"/>
    </source>
</evidence>
<dbReference type="HOGENOM" id="CLU_505436_0_0_1"/>
<feature type="region of interest" description="Disordered" evidence="1">
    <location>
        <begin position="395"/>
        <end position="428"/>
    </location>
</feature>
<sequence>MGNYDDSALESMKAIARDTIKVGYETPFNTIRIYQKYATALIKGSTLPPMTLVRTEFATGLLRRFGDINRRVCLLIYFLPGGNPRTTELGDQKLINGHHPRTVFRDIDGEIWATIQRTKTQTCTRLKEFIPTKCPPRLSRIIEKVQLLLRPFKARLVHHLYGEEVSLLTKQFFWLYVEICRISVRSELETFLEGDDVAEDDVGILQQLHSAPAPDSYYALEHGQLPHTTSQRMHQFGRMSYLYWGVWGGVEGKPAQQPIQTKMNLLQDTSATISDSVETHGILSEANIINIVSAMIAQQQSQWTEEFKRDVQTMLLLTLINNLNSSTKGSMVQDFVMEAPATSLQHRETSSLNICRYEQLSSLNIRHFEQPSSSNNNPHKQLASSDIILQEQSSFTIPPHSRPPLRDVPSEQRQPITEAQSAPRLTHESYSQHSLHQFNILDPKDPLHTVQPLDDIKVQDLLHPLQACSDELLYTLLKKHFPSNPNPRFKSSEQKLLCKMAIERSENVVAIMSTGSGKSLSWLLPARLEDRMMMVVIVP</sequence>
<keyword evidence="3" id="KW-1185">Reference proteome</keyword>
<reference evidence="2 3" key="1">
    <citation type="submission" date="2014-06" db="EMBL/GenBank/DDBJ databases">
        <title>Evolutionary Origins and Diversification of the Mycorrhizal Mutualists.</title>
        <authorList>
            <consortium name="DOE Joint Genome Institute"/>
            <consortium name="Mycorrhizal Genomics Consortium"/>
            <person name="Kohler A."/>
            <person name="Kuo A."/>
            <person name="Nagy L.G."/>
            <person name="Floudas D."/>
            <person name="Copeland A."/>
            <person name="Barry K.W."/>
            <person name="Cichocki N."/>
            <person name="Veneault-Fourrey C."/>
            <person name="LaButti K."/>
            <person name="Lindquist E.A."/>
            <person name="Lipzen A."/>
            <person name="Lundell T."/>
            <person name="Morin E."/>
            <person name="Murat C."/>
            <person name="Riley R."/>
            <person name="Ohm R."/>
            <person name="Sun H."/>
            <person name="Tunlid A."/>
            <person name="Henrissat B."/>
            <person name="Grigoriev I.V."/>
            <person name="Hibbett D.S."/>
            <person name="Martin F."/>
        </authorList>
    </citation>
    <scope>NUCLEOTIDE SEQUENCE [LARGE SCALE GENOMIC DNA]</scope>
    <source>
        <strain evidence="2 3">SS14</strain>
    </source>
</reference>
<protein>
    <recommendedName>
        <fullName evidence="4">DNA helicase</fullName>
    </recommendedName>
</protein>
<evidence type="ECO:0000313" key="3">
    <source>
        <dbReference type="Proteomes" id="UP000054279"/>
    </source>
</evidence>
<dbReference type="Proteomes" id="UP000054279">
    <property type="component" value="Unassembled WGS sequence"/>
</dbReference>
<dbReference type="OrthoDB" id="2799352at2759"/>
<dbReference type="InterPro" id="IPR027417">
    <property type="entry name" value="P-loop_NTPase"/>
</dbReference>
<feature type="compositionally biased region" description="Polar residues" evidence="1">
    <location>
        <begin position="411"/>
        <end position="420"/>
    </location>
</feature>